<evidence type="ECO:0000313" key="3">
    <source>
        <dbReference type="Proteomes" id="UP000610960"/>
    </source>
</evidence>
<evidence type="ECO:0000313" key="2">
    <source>
        <dbReference type="EMBL" id="GGP20528.1"/>
    </source>
</evidence>
<reference evidence="2" key="2">
    <citation type="submission" date="2020-09" db="EMBL/GenBank/DDBJ databases">
        <authorList>
            <person name="Sun Q."/>
            <person name="Ohkuma M."/>
        </authorList>
    </citation>
    <scope>NUCLEOTIDE SEQUENCE</scope>
    <source>
        <strain evidence="2">JCM 10088</strain>
    </source>
</reference>
<feature type="region of interest" description="Disordered" evidence="1">
    <location>
        <begin position="33"/>
        <end position="56"/>
    </location>
</feature>
<name>A0A830GVH0_9CREN</name>
<dbReference type="EMBL" id="BMNL01000002">
    <property type="protein sequence ID" value="GGP20528.1"/>
    <property type="molecule type" value="Genomic_DNA"/>
</dbReference>
<comment type="caution">
    <text evidence="2">The sequence shown here is derived from an EMBL/GenBank/DDBJ whole genome shotgun (WGS) entry which is preliminary data.</text>
</comment>
<gene>
    <name evidence="2" type="ORF">GCM10007981_08980</name>
</gene>
<dbReference type="Proteomes" id="UP000610960">
    <property type="component" value="Unassembled WGS sequence"/>
</dbReference>
<sequence length="92" mass="10211">MRGVHPSPSVILFLGLGSREEYRHTPLPLGLRTGDSSIASRSSPQRGHLKAVGDGVTSAPQRGHFITYPENRPLFPDYPCDYDLLGLKYIFE</sequence>
<keyword evidence="3" id="KW-1185">Reference proteome</keyword>
<dbReference type="AlphaFoldDB" id="A0A830GVH0"/>
<reference evidence="2" key="1">
    <citation type="journal article" date="2014" name="Int. J. Syst. Evol. Microbiol.">
        <title>Complete genome sequence of Corynebacterium casei LMG S-19264T (=DSM 44701T), isolated from a smear-ripened cheese.</title>
        <authorList>
            <consortium name="US DOE Joint Genome Institute (JGI-PGF)"/>
            <person name="Walter F."/>
            <person name="Albersmeier A."/>
            <person name="Kalinowski J."/>
            <person name="Ruckert C."/>
        </authorList>
    </citation>
    <scope>NUCLEOTIDE SEQUENCE</scope>
    <source>
        <strain evidence="2">JCM 10088</strain>
    </source>
</reference>
<accession>A0A830GVH0</accession>
<proteinExistence type="predicted"/>
<evidence type="ECO:0000256" key="1">
    <source>
        <dbReference type="SAM" id="MobiDB-lite"/>
    </source>
</evidence>
<organism evidence="2 3">
    <name type="scientific">Thermocladium modestius</name>
    <dbReference type="NCBI Taxonomy" id="62609"/>
    <lineage>
        <taxon>Archaea</taxon>
        <taxon>Thermoproteota</taxon>
        <taxon>Thermoprotei</taxon>
        <taxon>Thermoproteales</taxon>
        <taxon>Thermoproteaceae</taxon>
        <taxon>Thermocladium</taxon>
    </lineage>
</organism>
<protein>
    <submittedName>
        <fullName evidence="2">Uncharacterized protein</fullName>
    </submittedName>
</protein>
<feature type="compositionally biased region" description="Polar residues" evidence="1">
    <location>
        <begin position="34"/>
        <end position="45"/>
    </location>
</feature>